<dbReference type="EMBL" id="BAABDI010000002">
    <property type="protein sequence ID" value="GAA3961136.1"/>
    <property type="molecule type" value="Genomic_DNA"/>
</dbReference>
<dbReference type="InterPro" id="IPR011989">
    <property type="entry name" value="ARM-like"/>
</dbReference>
<keyword evidence="2" id="KW-1185">Reference proteome</keyword>
<dbReference type="Gene3D" id="1.25.10.10">
    <property type="entry name" value="Leucine-rich Repeat Variant"/>
    <property type="match status" value="1"/>
</dbReference>
<gene>
    <name evidence="1" type="ORF">GCM10022407_05050</name>
</gene>
<sequence length="172" mass="19197">MTPPERLLIDAFLGQEISADELLRRFPVNLAQQPAYVVQLLTMAYQQQSADDVDYTLMISHLAPGAPAGLTAILVELLLADWHYMHENLVHWLQALRDPASVEPLYHAALRFAEVGGQETDGLPVQCTWALGDIGTESAKAKLVLLARSRNLPLREAAAYQLQRLTKQERQD</sequence>
<name>A0ABP7P7Y4_9BACT</name>
<reference evidence="2" key="1">
    <citation type="journal article" date="2019" name="Int. J. Syst. Evol. Microbiol.">
        <title>The Global Catalogue of Microorganisms (GCM) 10K type strain sequencing project: providing services to taxonomists for standard genome sequencing and annotation.</title>
        <authorList>
            <consortium name="The Broad Institute Genomics Platform"/>
            <consortium name="The Broad Institute Genome Sequencing Center for Infectious Disease"/>
            <person name="Wu L."/>
            <person name="Ma J."/>
        </authorList>
    </citation>
    <scope>NUCLEOTIDE SEQUENCE [LARGE SCALE GENOMIC DNA]</scope>
    <source>
        <strain evidence="2">JCM 17217</strain>
    </source>
</reference>
<protein>
    <recommendedName>
        <fullName evidence="3">HEAT repeat-containing protein</fullName>
    </recommendedName>
</protein>
<organism evidence="1 2">
    <name type="scientific">Hymenobacter antarcticus</name>
    <dbReference type="NCBI Taxonomy" id="486270"/>
    <lineage>
        <taxon>Bacteria</taxon>
        <taxon>Pseudomonadati</taxon>
        <taxon>Bacteroidota</taxon>
        <taxon>Cytophagia</taxon>
        <taxon>Cytophagales</taxon>
        <taxon>Hymenobacteraceae</taxon>
        <taxon>Hymenobacter</taxon>
    </lineage>
</organism>
<dbReference type="Proteomes" id="UP001501556">
    <property type="component" value="Unassembled WGS sequence"/>
</dbReference>
<evidence type="ECO:0008006" key="3">
    <source>
        <dbReference type="Google" id="ProtNLM"/>
    </source>
</evidence>
<comment type="caution">
    <text evidence="1">The sequence shown here is derived from an EMBL/GenBank/DDBJ whole genome shotgun (WGS) entry which is preliminary data.</text>
</comment>
<evidence type="ECO:0000313" key="2">
    <source>
        <dbReference type="Proteomes" id="UP001501556"/>
    </source>
</evidence>
<accession>A0ABP7P7Y4</accession>
<evidence type="ECO:0000313" key="1">
    <source>
        <dbReference type="EMBL" id="GAA3961136.1"/>
    </source>
</evidence>
<proteinExistence type="predicted"/>
<dbReference type="RefSeq" id="WP_345120647.1">
    <property type="nucleotide sequence ID" value="NZ_BAABDI010000002.1"/>
</dbReference>